<evidence type="ECO:0000313" key="3">
    <source>
        <dbReference type="EMBL" id="JAV34999.1"/>
    </source>
</evidence>
<accession>A0A1Q3G5F4</accession>
<feature type="signal peptide" evidence="2">
    <location>
        <begin position="1"/>
        <end position="25"/>
    </location>
</feature>
<evidence type="ECO:0000256" key="1">
    <source>
        <dbReference type="SAM" id="MobiDB-lite"/>
    </source>
</evidence>
<name>A0A1Q3G5F4_CULTA</name>
<feature type="compositionally biased region" description="Low complexity" evidence="1">
    <location>
        <begin position="156"/>
        <end position="175"/>
    </location>
</feature>
<protein>
    <submittedName>
        <fullName evidence="3">Putative conserved secreted protein</fullName>
    </submittedName>
</protein>
<dbReference type="EMBL" id="GFDL01000046">
    <property type="protein sequence ID" value="JAV34999.1"/>
    <property type="molecule type" value="Transcribed_RNA"/>
</dbReference>
<keyword evidence="2" id="KW-0732">Signal</keyword>
<evidence type="ECO:0000256" key="2">
    <source>
        <dbReference type="SAM" id="SignalP"/>
    </source>
</evidence>
<feature type="chain" id="PRO_5012772275" evidence="2">
    <location>
        <begin position="26"/>
        <end position="175"/>
    </location>
</feature>
<organism evidence="3">
    <name type="scientific">Culex tarsalis</name>
    <name type="common">Encephalitis mosquito</name>
    <dbReference type="NCBI Taxonomy" id="7177"/>
    <lineage>
        <taxon>Eukaryota</taxon>
        <taxon>Metazoa</taxon>
        <taxon>Ecdysozoa</taxon>
        <taxon>Arthropoda</taxon>
        <taxon>Hexapoda</taxon>
        <taxon>Insecta</taxon>
        <taxon>Pterygota</taxon>
        <taxon>Neoptera</taxon>
        <taxon>Endopterygota</taxon>
        <taxon>Diptera</taxon>
        <taxon>Nematocera</taxon>
        <taxon>Culicoidea</taxon>
        <taxon>Culicidae</taxon>
        <taxon>Culicinae</taxon>
        <taxon>Culicini</taxon>
        <taxon>Culex</taxon>
        <taxon>Culex</taxon>
    </lineage>
</organism>
<dbReference type="AlphaFoldDB" id="A0A1Q3G5F4"/>
<reference evidence="3" key="1">
    <citation type="submission" date="2017-01" db="EMBL/GenBank/DDBJ databases">
        <title>A deep insight into the sialotranscriptome of adult male and female Cluex tarsalis mosquitoes.</title>
        <authorList>
            <person name="Ribeiro J.M."/>
            <person name="Moreira F."/>
            <person name="Bernard K.A."/>
            <person name="Calvo E."/>
        </authorList>
    </citation>
    <scope>NUCLEOTIDE SEQUENCE</scope>
    <source>
        <strain evidence="3">Kern County</strain>
        <tissue evidence="3">Salivary glands</tissue>
    </source>
</reference>
<feature type="compositionally biased region" description="Polar residues" evidence="1">
    <location>
        <begin position="142"/>
        <end position="154"/>
    </location>
</feature>
<feature type="region of interest" description="Disordered" evidence="1">
    <location>
        <begin position="142"/>
        <end position="175"/>
    </location>
</feature>
<proteinExistence type="predicted"/>
<sequence>MAAGKCFWIGAGLVQLVILQQVALAVPDGINIYKDILRVKNDEDDYAAMLSAEDFDEPKLVFYRTPLDSFADVSMNGYDKRTVNRYKNMMLNKDAPDALLVDDPLLQSKDASSRMYFPRVSTKRNPGAILSWAIPAANRVSPSVQHQLPTPGNQPSGGLSTTEPTTTTTLGPRKH</sequence>